<dbReference type="CDD" id="cd01335">
    <property type="entry name" value="Radical_SAM"/>
    <property type="match status" value="1"/>
</dbReference>
<dbReference type="InterPro" id="IPR034557">
    <property type="entry name" value="ThrcA_tRNA_MEthiotransferase"/>
</dbReference>
<evidence type="ECO:0000256" key="8">
    <source>
        <dbReference type="ARBA" id="ARBA00022694"/>
    </source>
</evidence>
<name>A0A4R7KBN2_9CLOT</name>
<dbReference type="OrthoDB" id="9805215at2"/>
<keyword evidence="4" id="KW-0004">4Fe-4S</keyword>
<keyword evidence="10" id="KW-0408">Iron</keyword>
<evidence type="ECO:0000256" key="10">
    <source>
        <dbReference type="ARBA" id="ARBA00023004"/>
    </source>
</evidence>
<comment type="similarity">
    <text evidence="14">Belongs to the methylthiotransferase family. MtaB subfamily.</text>
</comment>
<dbReference type="GO" id="GO:0035598">
    <property type="term" value="F:tRNA (N(6)-L-threonylcarbamoyladenosine(37)-C(2))-methylthiotransferase activity"/>
    <property type="evidence" value="ECO:0007669"/>
    <property type="project" value="UniProtKB-EC"/>
</dbReference>
<evidence type="ECO:0000256" key="11">
    <source>
        <dbReference type="ARBA" id="ARBA00023014"/>
    </source>
</evidence>
<dbReference type="InterPro" id="IPR006467">
    <property type="entry name" value="MiaB-like_bact"/>
</dbReference>
<evidence type="ECO:0000313" key="18">
    <source>
        <dbReference type="EMBL" id="TDT51103.1"/>
    </source>
</evidence>
<keyword evidence="9" id="KW-0479">Metal-binding</keyword>
<evidence type="ECO:0000256" key="12">
    <source>
        <dbReference type="ARBA" id="ARBA00031213"/>
    </source>
</evidence>
<gene>
    <name evidence="18" type="ORF">EDD71_12129</name>
</gene>
<dbReference type="InterPro" id="IPR020612">
    <property type="entry name" value="Methylthiotransferase_CS"/>
</dbReference>
<evidence type="ECO:0000256" key="3">
    <source>
        <dbReference type="ARBA" id="ARBA00013273"/>
    </source>
</evidence>
<protein>
    <recommendedName>
        <fullName evidence="15">Threonylcarbamoyladenosine tRNA methylthiotransferase MtaB</fullName>
        <ecNumber evidence="3">2.8.4.5</ecNumber>
    </recommendedName>
    <alternativeName>
        <fullName evidence="12">tRNA-t(6)A37 methylthiotransferase</fullName>
    </alternativeName>
</protein>
<dbReference type="Proteomes" id="UP000295325">
    <property type="component" value="Unassembled WGS sequence"/>
</dbReference>
<evidence type="ECO:0000256" key="7">
    <source>
        <dbReference type="ARBA" id="ARBA00022691"/>
    </source>
</evidence>
<dbReference type="SUPFAM" id="SSF102114">
    <property type="entry name" value="Radical SAM enzymes"/>
    <property type="match status" value="1"/>
</dbReference>
<dbReference type="RefSeq" id="WP_133628833.1">
    <property type="nucleotide sequence ID" value="NZ_SOAZ01000021.1"/>
</dbReference>
<evidence type="ECO:0000256" key="4">
    <source>
        <dbReference type="ARBA" id="ARBA00022485"/>
    </source>
</evidence>
<comment type="function">
    <text evidence="2">Catalyzes the methylthiolation of N6-threonylcarbamoyladenosine (t(6)A), leading to the formation of 2-methylthio-N6-threonylcarbamoyladenosine (ms(2)t(6)A) at position 37 in tRNAs that read codons beginning with adenine.</text>
</comment>
<dbReference type="InterPro" id="IPR005839">
    <property type="entry name" value="Methylthiotransferase"/>
</dbReference>
<reference evidence="18 19" key="1">
    <citation type="submission" date="2019-03" db="EMBL/GenBank/DDBJ databases">
        <title>Genomic Encyclopedia of Type Strains, Phase IV (KMG-IV): sequencing the most valuable type-strain genomes for metagenomic binning, comparative biology and taxonomic classification.</title>
        <authorList>
            <person name="Goeker M."/>
        </authorList>
    </citation>
    <scope>NUCLEOTIDE SEQUENCE [LARGE SCALE GENOMIC DNA]</scope>
    <source>
        <strain evidence="18 19">DSM 24455</strain>
    </source>
</reference>
<dbReference type="InterPro" id="IPR023404">
    <property type="entry name" value="rSAM_horseshoe"/>
</dbReference>
<evidence type="ECO:0000256" key="9">
    <source>
        <dbReference type="ARBA" id="ARBA00022723"/>
    </source>
</evidence>
<feature type="domain" description="MTTase N-terminal" evidence="16">
    <location>
        <begin position="2"/>
        <end position="114"/>
    </location>
</feature>
<comment type="cofactor">
    <cofactor evidence="1">
        <name>[4Fe-4S] cluster</name>
        <dbReference type="ChEBI" id="CHEBI:49883"/>
    </cofactor>
</comment>
<dbReference type="InterPro" id="IPR007197">
    <property type="entry name" value="rSAM"/>
</dbReference>
<keyword evidence="11" id="KW-0411">Iron-sulfur</keyword>
<keyword evidence="6 18" id="KW-0808">Transferase</keyword>
<keyword evidence="8" id="KW-0819">tRNA processing</keyword>
<dbReference type="GO" id="GO:0046872">
    <property type="term" value="F:metal ion binding"/>
    <property type="evidence" value="ECO:0007669"/>
    <property type="project" value="UniProtKB-KW"/>
</dbReference>
<dbReference type="PANTHER" id="PTHR11918:SF45">
    <property type="entry name" value="THREONYLCARBAMOYLADENOSINE TRNA METHYLTHIOTRANSFERASE"/>
    <property type="match status" value="1"/>
</dbReference>
<dbReference type="PROSITE" id="PS51918">
    <property type="entry name" value="RADICAL_SAM"/>
    <property type="match status" value="1"/>
</dbReference>
<dbReference type="Pfam" id="PF04055">
    <property type="entry name" value="Radical_SAM"/>
    <property type="match status" value="1"/>
</dbReference>
<dbReference type="InterPro" id="IPR013848">
    <property type="entry name" value="Methylthiotransferase_N"/>
</dbReference>
<evidence type="ECO:0000256" key="14">
    <source>
        <dbReference type="ARBA" id="ARBA00061574"/>
    </source>
</evidence>
<evidence type="ECO:0000256" key="15">
    <source>
        <dbReference type="ARBA" id="ARBA00069898"/>
    </source>
</evidence>
<keyword evidence="7" id="KW-0949">S-adenosyl-L-methionine</keyword>
<dbReference type="InterPro" id="IPR058240">
    <property type="entry name" value="rSAM_sf"/>
</dbReference>
<dbReference type="SFLD" id="SFLDG01061">
    <property type="entry name" value="methylthiotransferase"/>
    <property type="match status" value="1"/>
</dbReference>
<dbReference type="GO" id="GO:0051539">
    <property type="term" value="F:4 iron, 4 sulfur cluster binding"/>
    <property type="evidence" value="ECO:0007669"/>
    <property type="project" value="UniProtKB-KW"/>
</dbReference>
<dbReference type="InterPro" id="IPR038135">
    <property type="entry name" value="Methylthiotransferase_N_sf"/>
</dbReference>
<feature type="domain" description="Radical SAM core" evidence="17">
    <location>
        <begin position="139"/>
        <end position="368"/>
    </location>
</feature>
<accession>A0A4R7KBN2</accession>
<dbReference type="EC" id="2.8.4.5" evidence="3"/>
<evidence type="ECO:0000259" key="16">
    <source>
        <dbReference type="PROSITE" id="PS51449"/>
    </source>
</evidence>
<dbReference type="Gene3D" id="3.40.50.12160">
    <property type="entry name" value="Methylthiotransferase, N-terminal domain"/>
    <property type="match status" value="1"/>
</dbReference>
<dbReference type="FunFam" id="3.80.30.20:FF:000001">
    <property type="entry name" value="tRNA-2-methylthio-N(6)-dimethylallyladenosine synthase 2"/>
    <property type="match status" value="1"/>
</dbReference>
<dbReference type="PROSITE" id="PS01278">
    <property type="entry name" value="MTTASE_RADICAL"/>
    <property type="match status" value="1"/>
</dbReference>
<dbReference type="NCBIfam" id="TIGR00089">
    <property type="entry name" value="MiaB/RimO family radical SAM methylthiotransferase"/>
    <property type="match status" value="1"/>
</dbReference>
<dbReference type="SFLD" id="SFLDS00029">
    <property type="entry name" value="Radical_SAM"/>
    <property type="match status" value="1"/>
</dbReference>
<dbReference type="AlphaFoldDB" id="A0A4R7KBN2"/>
<dbReference type="FunFam" id="3.40.50.12160:FF:000004">
    <property type="entry name" value="Threonylcarbamoyladenosine tRNA methylthiotransferase MtaB"/>
    <property type="match status" value="1"/>
</dbReference>
<evidence type="ECO:0000259" key="17">
    <source>
        <dbReference type="PROSITE" id="PS51918"/>
    </source>
</evidence>
<evidence type="ECO:0000256" key="6">
    <source>
        <dbReference type="ARBA" id="ARBA00022679"/>
    </source>
</evidence>
<proteinExistence type="inferred from homology"/>
<dbReference type="Pfam" id="PF00919">
    <property type="entry name" value="UPF0004"/>
    <property type="match status" value="1"/>
</dbReference>
<keyword evidence="19" id="KW-1185">Reference proteome</keyword>
<dbReference type="SMART" id="SM00729">
    <property type="entry name" value="Elp3"/>
    <property type="match status" value="1"/>
</dbReference>
<evidence type="ECO:0000256" key="5">
    <source>
        <dbReference type="ARBA" id="ARBA00022490"/>
    </source>
</evidence>
<dbReference type="EMBL" id="SOAZ01000021">
    <property type="protein sequence ID" value="TDT51103.1"/>
    <property type="molecule type" value="Genomic_DNA"/>
</dbReference>
<keyword evidence="5" id="KW-0963">Cytoplasm</keyword>
<dbReference type="SFLD" id="SFLDF00295">
    <property type="entry name" value="threonylcarbamoyladenosine_tRN"/>
    <property type="match status" value="1"/>
</dbReference>
<dbReference type="NCBIfam" id="TIGR01579">
    <property type="entry name" value="MiaB-like-C"/>
    <property type="match status" value="1"/>
</dbReference>
<dbReference type="PANTHER" id="PTHR11918">
    <property type="entry name" value="RADICAL SAM PROTEINS"/>
    <property type="match status" value="1"/>
</dbReference>
<evidence type="ECO:0000256" key="2">
    <source>
        <dbReference type="ARBA" id="ARBA00002399"/>
    </source>
</evidence>
<evidence type="ECO:0000313" key="19">
    <source>
        <dbReference type="Proteomes" id="UP000295325"/>
    </source>
</evidence>
<comment type="catalytic activity">
    <reaction evidence="13">
        <text>N(6)-L-threonylcarbamoyladenosine(37) in tRNA + (sulfur carrier)-SH + AH2 + 2 S-adenosyl-L-methionine = 2-methylsulfanyl-N(6)-L-threonylcarbamoyladenosine(37) in tRNA + (sulfur carrier)-H + 5'-deoxyadenosine + L-methionine + A + S-adenosyl-L-homocysteine + 2 H(+)</text>
        <dbReference type="Rhea" id="RHEA:37075"/>
        <dbReference type="Rhea" id="RHEA-COMP:10163"/>
        <dbReference type="Rhea" id="RHEA-COMP:11092"/>
        <dbReference type="Rhea" id="RHEA-COMP:14737"/>
        <dbReference type="Rhea" id="RHEA-COMP:14739"/>
        <dbReference type="ChEBI" id="CHEBI:13193"/>
        <dbReference type="ChEBI" id="CHEBI:15378"/>
        <dbReference type="ChEBI" id="CHEBI:17319"/>
        <dbReference type="ChEBI" id="CHEBI:17499"/>
        <dbReference type="ChEBI" id="CHEBI:29917"/>
        <dbReference type="ChEBI" id="CHEBI:57844"/>
        <dbReference type="ChEBI" id="CHEBI:57856"/>
        <dbReference type="ChEBI" id="CHEBI:59789"/>
        <dbReference type="ChEBI" id="CHEBI:64428"/>
        <dbReference type="ChEBI" id="CHEBI:74418"/>
        <dbReference type="ChEBI" id="CHEBI:74420"/>
        <dbReference type="EC" id="2.8.4.5"/>
    </reaction>
</comment>
<dbReference type="PROSITE" id="PS51449">
    <property type="entry name" value="MTTASE_N"/>
    <property type="match status" value="1"/>
</dbReference>
<evidence type="ECO:0000256" key="13">
    <source>
        <dbReference type="ARBA" id="ARBA00051661"/>
    </source>
</evidence>
<dbReference type="SFLD" id="SFLDG01082">
    <property type="entry name" value="B12-binding_domain_containing"/>
    <property type="match status" value="1"/>
</dbReference>
<sequence>MNKAAFYTLGCRVNTYETEAIMEMFIKNGYEIVDFDQYADVYIINTCTVTKISDKKSRQMIRKAKKLNPKSVVAAVGCYVQVAPDEVASIDGVDIIVGTSDKGKILKLIDEYKKNKKQVRHIQNIMNIREFEELEIDEYHDKTRAFLKIQDGCDRFCSYCLIPFARGPVRSRGIENIEKEVKKLSERGFKEIILSGIHVASYGKDIGNINLVDVIELINGFEGIERIRIGSIDPTFFSDEVIERLEKLHKFCPHFHLSLQSGCDETLKRMNRHYTTDDYRRIVNKIRDTFEDVSITTDIIVGFPGETDEEFKKTYEFLKDIKLSKMHIFKYSPRKGTRAEKLENQVSPEDKERRSKILIELDNELERRFIERFVGRNMKVLFEEGENGLFKGYTTNYIKVECLDERIKTGEIYEVKLVENKGDSASGILLS</sequence>
<evidence type="ECO:0000256" key="1">
    <source>
        <dbReference type="ARBA" id="ARBA00001966"/>
    </source>
</evidence>
<dbReference type="Gene3D" id="3.80.30.20">
    <property type="entry name" value="tm_1862 like domain"/>
    <property type="match status" value="1"/>
</dbReference>
<organism evidence="18 19">
    <name type="scientific">Fonticella tunisiensis</name>
    <dbReference type="NCBI Taxonomy" id="1096341"/>
    <lineage>
        <taxon>Bacteria</taxon>
        <taxon>Bacillati</taxon>
        <taxon>Bacillota</taxon>
        <taxon>Clostridia</taxon>
        <taxon>Eubacteriales</taxon>
        <taxon>Clostridiaceae</taxon>
        <taxon>Fonticella</taxon>
    </lineage>
</organism>
<comment type="caution">
    <text evidence="18">The sequence shown here is derived from an EMBL/GenBank/DDBJ whole genome shotgun (WGS) entry which is preliminary data.</text>
</comment>
<dbReference type="InterPro" id="IPR006638">
    <property type="entry name" value="Elp3/MiaA/NifB-like_rSAM"/>
</dbReference>